<protein>
    <submittedName>
        <fullName evidence="1">Uncharacterized protein</fullName>
    </submittedName>
</protein>
<keyword evidence="2" id="KW-1185">Reference proteome</keyword>
<name>A0A1B7YQA1_COLHI</name>
<evidence type="ECO:0000313" key="2">
    <source>
        <dbReference type="Proteomes" id="UP000092177"/>
    </source>
</evidence>
<comment type="caution">
    <text evidence="1">The sequence shown here is derived from an EMBL/GenBank/DDBJ whole genome shotgun (WGS) entry which is preliminary data.</text>
</comment>
<dbReference type="GeneID" id="28862028"/>
<dbReference type="VEuPathDB" id="FungiDB:CH63R_02946"/>
<accession>A0A1B7YQA1</accession>
<dbReference type="RefSeq" id="XP_018162737.1">
    <property type="nucleotide sequence ID" value="XM_018297921.1"/>
</dbReference>
<dbReference type="AlphaFoldDB" id="A0A1B7YQA1"/>
<gene>
    <name evidence="1" type="ORF">CH63R_02946</name>
</gene>
<sequence length="100" mass="10873">MFAASFFRKWFDAVPDAGAKLPKVMKSSPGRELPSSSPVKSILPGAEGGLPLQLQGLEQPALKLPIGEFRLPLHYLVPGVMTCPHRAQDNLLSKANHKDK</sequence>
<dbReference type="EMBL" id="LTAN01000002">
    <property type="protein sequence ID" value="OBR14220.1"/>
    <property type="molecule type" value="Genomic_DNA"/>
</dbReference>
<organism evidence="1 2">
    <name type="scientific">Colletotrichum higginsianum (strain IMI 349063)</name>
    <name type="common">Crucifer anthracnose fungus</name>
    <dbReference type="NCBI Taxonomy" id="759273"/>
    <lineage>
        <taxon>Eukaryota</taxon>
        <taxon>Fungi</taxon>
        <taxon>Dikarya</taxon>
        <taxon>Ascomycota</taxon>
        <taxon>Pezizomycotina</taxon>
        <taxon>Sordariomycetes</taxon>
        <taxon>Hypocreomycetidae</taxon>
        <taxon>Glomerellales</taxon>
        <taxon>Glomerellaceae</taxon>
        <taxon>Colletotrichum</taxon>
        <taxon>Colletotrichum destructivum species complex</taxon>
    </lineage>
</organism>
<evidence type="ECO:0000313" key="1">
    <source>
        <dbReference type="EMBL" id="OBR14220.1"/>
    </source>
</evidence>
<proteinExistence type="predicted"/>
<dbReference type="Proteomes" id="UP000092177">
    <property type="component" value="Chromosome 2"/>
</dbReference>
<dbReference type="KEGG" id="chig:CH63R_02946"/>
<reference evidence="2" key="1">
    <citation type="journal article" date="2017" name="BMC Genomics">
        <title>Gapless genome assembly of Colletotrichum higginsianum reveals chromosome structure and association of transposable elements with secondary metabolite gene clusters.</title>
        <authorList>
            <person name="Dallery J.-F."/>
            <person name="Lapalu N."/>
            <person name="Zampounis A."/>
            <person name="Pigne S."/>
            <person name="Luyten I."/>
            <person name="Amselem J."/>
            <person name="Wittenberg A.H.J."/>
            <person name="Zhou S."/>
            <person name="de Queiroz M.V."/>
            <person name="Robin G.P."/>
            <person name="Auger A."/>
            <person name="Hainaut M."/>
            <person name="Henrissat B."/>
            <person name="Kim K.-T."/>
            <person name="Lee Y.-H."/>
            <person name="Lespinet O."/>
            <person name="Schwartz D.C."/>
            <person name="Thon M.R."/>
            <person name="O'Connell R.J."/>
        </authorList>
    </citation>
    <scope>NUCLEOTIDE SEQUENCE [LARGE SCALE GENOMIC DNA]</scope>
    <source>
        <strain evidence="2">IMI 349063</strain>
    </source>
</reference>